<keyword evidence="1" id="KW-0808">Transferase</keyword>
<dbReference type="InterPro" id="IPR012334">
    <property type="entry name" value="Pectin_lyas_fold"/>
</dbReference>
<evidence type="ECO:0000313" key="7">
    <source>
        <dbReference type="Proteomes" id="UP000198287"/>
    </source>
</evidence>
<dbReference type="PROSITE" id="PS50011">
    <property type="entry name" value="PROTEIN_KINASE_DOM"/>
    <property type="match status" value="1"/>
</dbReference>
<dbReference type="OrthoDB" id="7549170at2759"/>
<proteinExistence type="predicted"/>
<evidence type="ECO:0000313" key="6">
    <source>
        <dbReference type="EMBL" id="OXA39722.1"/>
    </source>
</evidence>
<sequence length="521" mass="58641">MATASDFLDSVTKYTTYLGTGSYGFVLKAEHKDKTCTCIKFIYPTDDEKRNIQTERERSATIQLPEHENIVTIKNSIQKKGFNPTKLKDVFNLCPKEVKGRWEDKLAKLKELKWTCIQMELCGKNLASWLRHPETTIDSVFIQLKQIKIIQGLVSGLKFLHSKKIIHRFEARKHHVLLGIQGPHKNRRFRAPEVLSGKYSYQSDLYSLGLIIWEVVDLIKESEINSLFDKLVADGAIHLVTDNHPLIGNLAKELVINLTERHVKKRYQTIDDVDRMIDNWKSVQIMRPILKCRNGEDLELCLSFSFPNCIIVLGEGDYQGRFIVSHNNVRLMGRGVDKTRIKSSFSFDICGNNCKFWNLSISPTNTLNFSLNITGSRNRLQGISASGINVSGSECTLTDIAVDNAVNGIQICGSDNNIDGVTFTNISNQYIVLGEYSNNCIVSGVSVKDNGKLTLQPGTSPSQNLIFSPQDDINPSELRDTSLVEDVPPQPGPCKAKILEPSQRASRDILADRNPHDYLEI</sequence>
<dbReference type="Gene3D" id="3.30.200.20">
    <property type="entry name" value="Phosphorylase Kinase, domain 1"/>
    <property type="match status" value="1"/>
</dbReference>
<dbReference type="SMART" id="SM00220">
    <property type="entry name" value="S_TKc"/>
    <property type="match status" value="1"/>
</dbReference>
<protein>
    <submittedName>
        <fullName evidence="6">Interferon-induced, double-stranded RNA-activated protein kinase</fullName>
    </submittedName>
</protein>
<dbReference type="PANTHER" id="PTHR11042:SF91">
    <property type="entry name" value="EUKARYOTIC TRANSLATION INITIATION FACTOR 2-ALPHA KINASE"/>
    <property type="match status" value="1"/>
</dbReference>
<gene>
    <name evidence="6" type="ORF">Fcan01_25463</name>
</gene>
<keyword evidence="3 6" id="KW-0418">Kinase</keyword>
<dbReference type="Gene3D" id="1.10.510.10">
    <property type="entry name" value="Transferase(Phosphotransferase) domain 1"/>
    <property type="match status" value="2"/>
</dbReference>
<keyword evidence="4" id="KW-0067">ATP-binding</keyword>
<dbReference type="SUPFAM" id="SSF56112">
    <property type="entry name" value="Protein kinase-like (PK-like)"/>
    <property type="match status" value="1"/>
</dbReference>
<evidence type="ECO:0000256" key="3">
    <source>
        <dbReference type="ARBA" id="ARBA00022777"/>
    </source>
</evidence>
<evidence type="ECO:0000256" key="4">
    <source>
        <dbReference type="ARBA" id="ARBA00022840"/>
    </source>
</evidence>
<reference evidence="6 7" key="1">
    <citation type="submission" date="2015-12" db="EMBL/GenBank/DDBJ databases">
        <title>The genome of Folsomia candida.</title>
        <authorList>
            <person name="Faddeeva A."/>
            <person name="Derks M.F."/>
            <person name="Anvar Y."/>
            <person name="Smit S."/>
            <person name="Van Straalen N."/>
            <person name="Roelofs D."/>
        </authorList>
    </citation>
    <scope>NUCLEOTIDE SEQUENCE [LARGE SCALE GENOMIC DNA]</scope>
    <source>
        <strain evidence="6 7">VU population</strain>
        <tissue evidence="6">Whole body</tissue>
    </source>
</reference>
<dbReference type="InterPro" id="IPR000719">
    <property type="entry name" value="Prot_kinase_dom"/>
</dbReference>
<dbReference type="Pfam" id="PF00069">
    <property type="entry name" value="Pkinase"/>
    <property type="match status" value="1"/>
</dbReference>
<name>A0A226D2B2_FOLCA</name>
<dbReference type="SUPFAM" id="SSF51126">
    <property type="entry name" value="Pectin lyase-like"/>
    <property type="match status" value="1"/>
</dbReference>
<dbReference type="GO" id="GO:0005737">
    <property type="term" value="C:cytoplasm"/>
    <property type="evidence" value="ECO:0007669"/>
    <property type="project" value="TreeGrafter"/>
</dbReference>
<evidence type="ECO:0000259" key="5">
    <source>
        <dbReference type="PROSITE" id="PS50011"/>
    </source>
</evidence>
<keyword evidence="7" id="KW-1185">Reference proteome</keyword>
<dbReference type="EMBL" id="LNIX01000037">
    <property type="protein sequence ID" value="OXA39722.1"/>
    <property type="molecule type" value="Genomic_DNA"/>
</dbReference>
<keyword evidence="2" id="KW-0547">Nucleotide-binding</keyword>
<evidence type="ECO:0000256" key="2">
    <source>
        <dbReference type="ARBA" id="ARBA00022741"/>
    </source>
</evidence>
<organism evidence="6 7">
    <name type="scientific">Folsomia candida</name>
    <name type="common">Springtail</name>
    <dbReference type="NCBI Taxonomy" id="158441"/>
    <lineage>
        <taxon>Eukaryota</taxon>
        <taxon>Metazoa</taxon>
        <taxon>Ecdysozoa</taxon>
        <taxon>Arthropoda</taxon>
        <taxon>Hexapoda</taxon>
        <taxon>Collembola</taxon>
        <taxon>Entomobryomorpha</taxon>
        <taxon>Isotomoidea</taxon>
        <taxon>Isotomidae</taxon>
        <taxon>Proisotominae</taxon>
        <taxon>Folsomia</taxon>
    </lineage>
</organism>
<comment type="caution">
    <text evidence="6">The sequence shown here is derived from an EMBL/GenBank/DDBJ whole genome shotgun (WGS) entry which is preliminary data.</text>
</comment>
<dbReference type="AlphaFoldDB" id="A0A226D2B2"/>
<accession>A0A226D2B2</accession>
<dbReference type="InterPro" id="IPR050339">
    <property type="entry name" value="CC_SR_Kinase"/>
</dbReference>
<dbReference type="PANTHER" id="PTHR11042">
    <property type="entry name" value="EUKARYOTIC TRANSLATION INITIATION FACTOR 2-ALPHA KINASE EIF2-ALPHA KINASE -RELATED"/>
    <property type="match status" value="1"/>
</dbReference>
<dbReference type="GO" id="GO:0004694">
    <property type="term" value="F:eukaryotic translation initiation factor 2alpha kinase activity"/>
    <property type="evidence" value="ECO:0007669"/>
    <property type="project" value="TreeGrafter"/>
</dbReference>
<evidence type="ECO:0000256" key="1">
    <source>
        <dbReference type="ARBA" id="ARBA00022679"/>
    </source>
</evidence>
<dbReference type="GO" id="GO:0005524">
    <property type="term" value="F:ATP binding"/>
    <property type="evidence" value="ECO:0007669"/>
    <property type="project" value="UniProtKB-KW"/>
</dbReference>
<dbReference type="Proteomes" id="UP000198287">
    <property type="component" value="Unassembled WGS sequence"/>
</dbReference>
<dbReference type="InterPro" id="IPR011050">
    <property type="entry name" value="Pectin_lyase_fold/virulence"/>
</dbReference>
<dbReference type="InterPro" id="IPR011009">
    <property type="entry name" value="Kinase-like_dom_sf"/>
</dbReference>
<dbReference type="Gene3D" id="2.160.20.10">
    <property type="entry name" value="Single-stranded right-handed beta-helix, Pectin lyase-like"/>
    <property type="match status" value="1"/>
</dbReference>
<dbReference type="GO" id="GO:0005634">
    <property type="term" value="C:nucleus"/>
    <property type="evidence" value="ECO:0007669"/>
    <property type="project" value="TreeGrafter"/>
</dbReference>
<feature type="domain" description="Protein kinase" evidence="5">
    <location>
        <begin position="12"/>
        <end position="290"/>
    </location>
</feature>